<dbReference type="InterPro" id="IPR001763">
    <property type="entry name" value="Rhodanese-like_dom"/>
</dbReference>
<protein>
    <submittedName>
        <fullName evidence="3">Thiosulfate sulfurtransferase</fullName>
        <ecNumber evidence="3">2.8.1.1</ecNumber>
    </submittedName>
</protein>
<feature type="domain" description="Rhodanese" evidence="2">
    <location>
        <begin position="32"/>
        <end position="138"/>
    </location>
</feature>
<accession>A0A644VPR9</accession>
<dbReference type="PANTHER" id="PTHR43855:SF1">
    <property type="entry name" value="THIOSULFATE SULFURTRANSFERASE"/>
    <property type="match status" value="1"/>
</dbReference>
<evidence type="ECO:0000259" key="2">
    <source>
        <dbReference type="PROSITE" id="PS50206"/>
    </source>
</evidence>
<reference evidence="3" key="1">
    <citation type="submission" date="2019-08" db="EMBL/GenBank/DDBJ databases">
        <authorList>
            <person name="Kucharzyk K."/>
            <person name="Murdoch R.W."/>
            <person name="Higgins S."/>
            <person name="Loffler F."/>
        </authorList>
    </citation>
    <scope>NUCLEOTIDE SEQUENCE</scope>
</reference>
<sequence>MKKIFLTLFAILSVFQMSAQLVSVDELAKIIKDPNLVVIDARPAGDYLKTHIDGAINIDAISLSSNTPAEGALKSAADLAAIFGSNGVSPKNKVVIYCKTGVSAGRMYWVMKHIGFKDVSLLDGNMQGWFAARKPITKNPKKLAATPFSPVVNSSIAATKDYVKSKMNSAGTILIDSRPAADYEAGHIGNAINIPNDNLSVNSKLKSAAELNTIFAAVPKDKEVIVYCKTGATGSFTYFVLTSVLKYPNVKLYAGSYSDWTH</sequence>
<dbReference type="EMBL" id="VSSQ01000389">
    <property type="protein sequence ID" value="MPL93361.1"/>
    <property type="molecule type" value="Genomic_DNA"/>
</dbReference>
<dbReference type="Pfam" id="PF00581">
    <property type="entry name" value="Rhodanese"/>
    <property type="match status" value="2"/>
</dbReference>
<dbReference type="SMART" id="SM00450">
    <property type="entry name" value="RHOD"/>
    <property type="match status" value="2"/>
</dbReference>
<dbReference type="InterPro" id="IPR036873">
    <property type="entry name" value="Rhodanese-like_dom_sf"/>
</dbReference>
<evidence type="ECO:0000313" key="3">
    <source>
        <dbReference type="EMBL" id="MPL93361.1"/>
    </source>
</evidence>
<comment type="caution">
    <text evidence="3">The sequence shown here is derived from an EMBL/GenBank/DDBJ whole genome shotgun (WGS) entry which is preliminary data.</text>
</comment>
<gene>
    <name evidence="3" type="primary">rhdA_2</name>
    <name evidence="3" type="ORF">SDC9_39487</name>
</gene>
<keyword evidence="1" id="KW-0677">Repeat</keyword>
<keyword evidence="3" id="KW-0808">Transferase</keyword>
<dbReference type="CDD" id="cd01449">
    <property type="entry name" value="TST_Repeat_2"/>
    <property type="match status" value="1"/>
</dbReference>
<organism evidence="3">
    <name type="scientific">bioreactor metagenome</name>
    <dbReference type="NCBI Taxonomy" id="1076179"/>
    <lineage>
        <taxon>unclassified sequences</taxon>
        <taxon>metagenomes</taxon>
        <taxon>ecological metagenomes</taxon>
    </lineage>
</organism>
<dbReference type="PANTHER" id="PTHR43855">
    <property type="entry name" value="THIOSULFATE SULFURTRANSFERASE"/>
    <property type="match status" value="1"/>
</dbReference>
<dbReference type="InterPro" id="IPR051126">
    <property type="entry name" value="Thiosulfate_sulfurtransferase"/>
</dbReference>
<dbReference type="AlphaFoldDB" id="A0A644VPR9"/>
<feature type="domain" description="Rhodanese" evidence="2">
    <location>
        <begin position="168"/>
        <end position="262"/>
    </location>
</feature>
<name>A0A644VPR9_9ZZZZ</name>
<dbReference type="PROSITE" id="PS50206">
    <property type="entry name" value="RHODANESE_3"/>
    <property type="match status" value="2"/>
</dbReference>
<dbReference type="SUPFAM" id="SSF52821">
    <property type="entry name" value="Rhodanese/Cell cycle control phosphatase"/>
    <property type="match status" value="2"/>
</dbReference>
<dbReference type="Gene3D" id="3.40.250.10">
    <property type="entry name" value="Rhodanese-like domain"/>
    <property type="match status" value="2"/>
</dbReference>
<dbReference type="GO" id="GO:0004792">
    <property type="term" value="F:thiosulfate-cyanide sulfurtransferase activity"/>
    <property type="evidence" value="ECO:0007669"/>
    <property type="project" value="UniProtKB-EC"/>
</dbReference>
<proteinExistence type="predicted"/>
<dbReference type="EC" id="2.8.1.1" evidence="3"/>
<dbReference type="CDD" id="cd01448">
    <property type="entry name" value="TST_Repeat_1"/>
    <property type="match status" value="1"/>
</dbReference>
<evidence type="ECO:0000256" key="1">
    <source>
        <dbReference type="ARBA" id="ARBA00022737"/>
    </source>
</evidence>